<dbReference type="SMART" id="SM00408">
    <property type="entry name" value="IGc2"/>
    <property type="match status" value="2"/>
</dbReference>
<name>A0AAN7VQK1_9COLE</name>
<evidence type="ECO:0008006" key="7">
    <source>
        <dbReference type="Google" id="ProtNLM"/>
    </source>
</evidence>
<feature type="compositionally biased region" description="Polar residues" evidence="1">
    <location>
        <begin position="130"/>
        <end position="144"/>
    </location>
</feature>
<dbReference type="InterPro" id="IPR003598">
    <property type="entry name" value="Ig_sub2"/>
</dbReference>
<evidence type="ECO:0000256" key="1">
    <source>
        <dbReference type="SAM" id="MobiDB-lite"/>
    </source>
</evidence>
<evidence type="ECO:0000256" key="2">
    <source>
        <dbReference type="SAM" id="Phobius"/>
    </source>
</evidence>
<dbReference type="InterPro" id="IPR007110">
    <property type="entry name" value="Ig-like_dom"/>
</dbReference>
<evidence type="ECO:0000259" key="4">
    <source>
        <dbReference type="PROSITE" id="PS50853"/>
    </source>
</evidence>
<dbReference type="CDD" id="cd00063">
    <property type="entry name" value="FN3"/>
    <property type="match status" value="1"/>
</dbReference>
<feature type="domain" description="Ig-like" evidence="3">
    <location>
        <begin position="353"/>
        <end position="443"/>
    </location>
</feature>
<dbReference type="Proteomes" id="UP001329430">
    <property type="component" value="Chromosome 2"/>
</dbReference>
<dbReference type="PROSITE" id="PS50835">
    <property type="entry name" value="IG_LIKE"/>
    <property type="match status" value="2"/>
</dbReference>
<feature type="compositionally biased region" description="Polar residues" evidence="1">
    <location>
        <begin position="88"/>
        <end position="99"/>
    </location>
</feature>
<dbReference type="SUPFAM" id="SSF49265">
    <property type="entry name" value="Fibronectin type III"/>
    <property type="match status" value="1"/>
</dbReference>
<dbReference type="InterPro" id="IPR003961">
    <property type="entry name" value="FN3_dom"/>
</dbReference>
<dbReference type="PROSITE" id="PS50853">
    <property type="entry name" value="FN3"/>
    <property type="match status" value="1"/>
</dbReference>
<evidence type="ECO:0000313" key="5">
    <source>
        <dbReference type="EMBL" id="KAK5648284.1"/>
    </source>
</evidence>
<feature type="compositionally biased region" description="Basic residues" evidence="1">
    <location>
        <begin position="157"/>
        <end position="170"/>
    </location>
</feature>
<sequence>MSFIMGSRSKQILSLLKQNSTETKNVPPPVSDSMLLEALNNDIIFSNSDTILPNQVNISFEDPNTSEFNPTASTISSDLVTDPEIHSKQSSSYPPNNCALNDRNIPEEESDSVYEILTPLHNNTDRSDYNENSASNENSFQSSTRNDDSEATEQLTKKKNKKLQNKKNKSRGKEYVNCHGAVQSKKEIKPNPCKGKQCNNKCKTFTEEERQVFFENFYNLGDDKKQKISLSECIHTIRVKRRRTLKETSKRVFTHEYYLLRENNKERVCQQFLLATLAISQRCLRTVIANKDGLPLEGGTMTVSPDGNTTTSTLSFTPTSSDHGLTLSCRASNQMVPHSEMRDTWMLRVLYPPKVTLTLGHGLNANDIKEGADVYFECHLVANPWVLRVWWLQDGNRLLSNSTAGLIVSNQTLVLQGVTRTSSGRYFCEAGNSEGTTRSAPFQLRVKFEPVCGEGGGRKILGAAKGEPLRIECKVDAEPAASLFRWIFNSTPGVSRELSEFTAEPGSSVLTYTPSIAAHYGTLQCWGRNELGSQQTPCVYHIVPAGRPDPPNGCAVSNITHHSVTVNCKKGFDGGLRQKFVLLISAAENLTANLSSSVPEFQISNLDATTEYIATAHSINAKGWSKASNSILIKTLPSPGLKELRRSTGPSNEEKVEGPWLYILLAAGSTLIVAGAIGVIIFAVKRIKVESPVRERRSRSPKRDELPLNPQVSAYTDTINDDKNPDLIPPPDYVSLCSRKPSFRSNDCSSLHDNRQAIDEKELRYSNASQALSRNMGSNAAVSQLLHSNTSSAQREFCLTPPAVSVSGPIPPVIFVNISYF</sequence>
<dbReference type="InterPro" id="IPR003599">
    <property type="entry name" value="Ig_sub"/>
</dbReference>
<reference evidence="5 6" key="1">
    <citation type="journal article" date="2024" name="Insects">
        <title>An Improved Chromosome-Level Genome Assembly of the Firefly Pyrocoelia pectoralis.</title>
        <authorList>
            <person name="Fu X."/>
            <person name="Meyer-Rochow V.B."/>
            <person name="Ballantyne L."/>
            <person name="Zhu X."/>
        </authorList>
    </citation>
    <scope>NUCLEOTIDE SEQUENCE [LARGE SCALE GENOMIC DNA]</scope>
    <source>
        <strain evidence="5">XCY_ONT2</strain>
    </source>
</reference>
<feature type="transmembrane region" description="Helical" evidence="2">
    <location>
        <begin position="660"/>
        <end position="684"/>
    </location>
</feature>
<dbReference type="InterPro" id="IPR036116">
    <property type="entry name" value="FN3_sf"/>
</dbReference>
<dbReference type="SUPFAM" id="SSF48726">
    <property type="entry name" value="Immunoglobulin"/>
    <property type="match status" value="3"/>
</dbReference>
<dbReference type="EMBL" id="JAVRBK010000002">
    <property type="protein sequence ID" value="KAK5648284.1"/>
    <property type="molecule type" value="Genomic_DNA"/>
</dbReference>
<dbReference type="AlphaFoldDB" id="A0AAN7VQK1"/>
<organism evidence="5 6">
    <name type="scientific">Pyrocoelia pectoralis</name>
    <dbReference type="NCBI Taxonomy" id="417401"/>
    <lineage>
        <taxon>Eukaryota</taxon>
        <taxon>Metazoa</taxon>
        <taxon>Ecdysozoa</taxon>
        <taxon>Arthropoda</taxon>
        <taxon>Hexapoda</taxon>
        <taxon>Insecta</taxon>
        <taxon>Pterygota</taxon>
        <taxon>Neoptera</taxon>
        <taxon>Endopterygota</taxon>
        <taxon>Coleoptera</taxon>
        <taxon>Polyphaga</taxon>
        <taxon>Elateriformia</taxon>
        <taxon>Elateroidea</taxon>
        <taxon>Lampyridae</taxon>
        <taxon>Lampyrinae</taxon>
        <taxon>Pyrocoelia</taxon>
    </lineage>
</organism>
<dbReference type="PANTHER" id="PTHR23278:SF19">
    <property type="entry name" value="OBSCURIN"/>
    <property type="match status" value="1"/>
</dbReference>
<dbReference type="PANTHER" id="PTHR23278">
    <property type="entry name" value="SIDESTEP PROTEIN"/>
    <property type="match status" value="1"/>
</dbReference>
<feature type="domain" description="Ig-like" evidence="3">
    <location>
        <begin position="465"/>
        <end position="525"/>
    </location>
</feature>
<evidence type="ECO:0000313" key="6">
    <source>
        <dbReference type="Proteomes" id="UP001329430"/>
    </source>
</evidence>
<keyword evidence="6" id="KW-1185">Reference proteome</keyword>
<dbReference type="Gene3D" id="2.60.40.10">
    <property type="entry name" value="Immunoglobulins"/>
    <property type="match status" value="4"/>
</dbReference>
<keyword evidence="2" id="KW-0812">Transmembrane</keyword>
<dbReference type="Pfam" id="PF13927">
    <property type="entry name" value="Ig_3"/>
    <property type="match status" value="1"/>
</dbReference>
<keyword evidence="2" id="KW-1133">Transmembrane helix</keyword>
<evidence type="ECO:0000259" key="3">
    <source>
        <dbReference type="PROSITE" id="PS50835"/>
    </source>
</evidence>
<dbReference type="SMART" id="SM00409">
    <property type="entry name" value="IG"/>
    <property type="match status" value="2"/>
</dbReference>
<feature type="region of interest" description="Disordered" evidence="1">
    <location>
        <begin position="84"/>
        <end position="104"/>
    </location>
</feature>
<dbReference type="InterPro" id="IPR013783">
    <property type="entry name" value="Ig-like_fold"/>
</dbReference>
<proteinExistence type="predicted"/>
<gene>
    <name evidence="5" type="ORF">RI129_003176</name>
</gene>
<feature type="domain" description="Fibronectin type-III" evidence="4">
    <location>
        <begin position="547"/>
        <end position="638"/>
    </location>
</feature>
<keyword evidence="2" id="KW-0472">Membrane</keyword>
<comment type="caution">
    <text evidence="5">The sequence shown here is derived from an EMBL/GenBank/DDBJ whole genome shotgun (WGS) entry which is preliminary data.</text>
</comment>
<dbReference type="InterPro" id="IPR036179">
    <property type="entry name" value="Ig-like_dom_sf"/>
</dbReference>
<protein>
    <recommendedName>
        <fullName evidence="7">Nephrin</fullName>
    </recommendedName>
</protein>
<feature type="region of interest" description="Disordered" evidence="1">
    <location>
        <begin position="122"/>
        <end position="172"/>
    </location>
</feature>
<accession>A0AAN7VQK1</accession>